<keyword evidence="1" id="KW-0472">Membrane</keyword>
<dbReference type="AlphaFoldDB" id="A0A9D3RUN7"/>
<evidence type="ECO:0000313" key="2">
    <source>
        <dbReference type="EMBL" id="KAG5843645.1"/>
    </source>
</evidence>
<keyword evidence="1" id="KW-0812">Transmembrane</keyword>
<dbReference type="Proteomes" id="UP001044222">
    <property type="component" value="Chromosome 8"/>
</dbReference>
<gene>
    <name evidence="2" type="ORF">ANANG_G00153130</name>
</gene>
<sequence length="106" mass="11313">MGRGAEIHSDGGSGAVHSSLLVGFLGMCTGSILTPCEQRQIRRLHSICHPFGATAKFIRPSSTPRPSPYSCFSPLNSFSPGFQDILGHCSLIGNCNYTVTSKNIKT</sequence>
<proteinExistence type="predicted"/>
<keyword evidence="3" id="KW-1185">Reference proteome</keyword>
<comment type="caution">
    <text evidence="2">The sequence shown here is derived from an EMBL/GenBank/DDBJ whole genome shotgun (WGS) entry which is preliminary data.</text>
</comment>
<protein>
    <submittedName>
        <fullName evidence="2">Uncharacterized protein</fullName>
    </submittedName>
</protein>
<evidence type="ECO:0000256" key="1">
    <source>
        <dbReference type="SAM" id="Phobius"/>
    </source>
</evidence>
<keyword evidence="1" id="KW-1133">Transmembrane helix</keyword>
<feature type="transmembrane region" description="Helical" evidence="1">
    <location>
        <begin position="15"/>
        <end position="34"/>
    </location>
</feature>
<accession>A0A9D3RUN7</accession>
<name>A0A9D3RUN7_ANGAN</name>
<organism evidence="2 3">
    <name type="scientific">Anguilla anguilla</name>
    <name type="common">European freshwater eel</name>
    <name type="synonym">Muraena anguilla</name>
    <dbReference type="NCBI Taxonomy" id="7936"/>
    <lineage>
        <taxon>Eukaryota</taxon>
        <taxon>Metazoa</taxon>
        <taxon>Chordata</taxon>
        <taxon>Craniata</taxon>
        <taxon>Vertebrata</taxon>
        <taxon>Euteleostomi</taxon>
        <taxon>Actinopterygii</taxon>
        <taxon>Neopterygii</taxon>
        <taxon>Teleostei</taxon>
        <taxon>Anguilliformes</taxon>
        <taxon>Anguillidae</taxon>
        <taxon>Anguilla</taxon>
    </lineage>
</organism>
<evidence type="ECO:0000313" key="3">
    <source>
        <dbReference type="Proteomes" id="UP001044222"/>
    </source>
</evidence>
<dbReference type="EMBL" id="JAFIRN010000008">
    <property type="protein sequence ID" value="KAG5843645.1"/>
    <property type="molecule type" value="Genomic_DNA"/>
</dbReference>
<reference evidence="2" key="1">
    <citation type="submission" date="2021-01" db="EMBL/GenBank/DDBJ databases">
        <title>A chromosome-scale assembly of European eel, Anguilla anguilla.</title>
        <authorList>
            <person name="Henkel C."/>
            <person name="Jong-Raadsen S.A."/>
            <person name="Dufour S."/>
            <person name="Weltzien F.-A."/>
            <person name="Palstra A.P."/>
            <person name="Pelster B."/>
            <person name="Spaink H.P."/>
            <person name="Van Den Thillart G.E."/>
            <person name="Jansen H."/>
            <person name="Zahm M."/>
            <person name="Klopp C."/>
            <person name="Cedric C."/>
            <person name="Louis A."/>
            <person name="Berthelot C."/>
            <person name="Parey E."/>
            <person name="Roest Crollius H."/>
            <person name="Montfort J."/>
            <person name="Robinson-Rechavi M."/>
            <person name="Bucao C."/>
            <person name="Bouchez O."/>
            <person name="Gislard M."/>
            <person name="Lluch J."/>
            <person name="Milhes M."/>
            <person name="Lampietro C."/>
            <person name="Lopez Roques C."/>
            <person name="Donnadieu C."/>
            <person name="Braasch I."/>
            <person name="Desvignes T."/>
            <person name="Postlethwait J."/>
            <person name="Bobe J."/>
            <person name="Guiguen Y."/>
            <person name="Dirks R."/>
        </authorList>
    </citation>
    <scope>NUCLEOTIDE SEQUENCE</scope>
    <source>
        <strain evidence="2">Tag_6206</strain>
        <tissue evidence="2">Liver</tissue>
    </source>
</reference>